<evidence type="ECO:0000259" key="4">
    <source>
        <dbReference type="Pfam" id="PF02894"/>
    </source>
</evidence>
<evidence type="ECO:0000256" key="1">
    <source>
        <dbReference type="ARBA" id="ARBA00010928"/>
    </source>
</evidence>
<dbReference type="Gene3D" id="3.40.50.720">
    <property type="entry name" value="NAD(P)-binding Rossmann-like Domain"/>
    <property type="match status" value="1"/>
</dbReference>
<dbReference type="Gene3D" id="3.30.360.10">
    <property type="entry name" value="Dihydrodipicolinate Reductase, domain 2"/>
    <property type="match status" value="1"/>
</dbReference>
<dbReference type="Proteomes" id="UP000181790">
    <property type="component" value="Unassembled WGS sequence"/>
</dbReference>
<name>A0A1S2VDV3_9BACT</name>
<dbReference type="Pfam" id="PF01408">
    <property type="entry name" value="GFO_IDH_MocA"/>
    <property type="match status" value="1"/>
</dbReference>
<dbReference type="SUPFAM" id="SSF51735">
    <property type="entry name" value="NAD(P)-binding Rossmann-fold domains"/>
    <property type="match status" value="1"/>
</dbReference>
<evidence type="ECO:0000256" key="2">
    <source>
        <dbReference type="ARBA" id="ARBA00023002"/>
    </source>
</evidence>
<dbReference type="AlphaFoldDB" id="A0A1S2VDV3"/>
<proteinExistence type="inferred from homology"/>
<dbReference type="OrthoDB" id="9815825at2"/>
<dbReference type="GO" id="GO:0016491">
    <property type="term" value="F:oxidoreductase activity"/>
    <property type="evidence" value="ECO:0007669"/>
    <property type="project" value="UniProtKB-KW"/>
</dbReference>
<keyword evidence="6" id="KW-1185">Reference proteome</keyword>
<evidence type="ECO:0000313" key="5">
    <source>
        <dbReference type="EMBL" id="OIN56947.1"/>
    </source>
</evidence>
<evidence type="ECO:0000259" key="3">
    <source>
        <dbReference type="Pfam" id="PF01408"/>
    </source>
</evidence>
<dbReference type="InterPro" id="IPR036291">
    <property type="entry name" value="NAD(P)-bd_dom_sf"/>
</dbReference>
<dbReference type="NCBIfam" id="NF008607">
    <property type="entry name" value="PRK11579.1"/>
    <property type="match status" value="1"/>
</dbReference>
<evidence type="ECO:0000313" key="6">
    <source>
        <dbReference type="Proteomes" id="UP000181790"/>
    </source>
</evidence>
<organism evidence="5 6">
    <name type="scientific">Arsenicibacter rosenii</name>
    <dbReference type="NCBI Taxonomy" id="1750698"/>
    <lineage>
        <taxon>Bacteria</taxon>
        <taxon>Pseudomonadati</taxon>
        <taxon>Bacteroidota</taxon>
        <taxon>Cytophagia</taxon>
        <taxon>Cytophagales</taxon>
        <taxon>Spirosomataceae</taxon>
        <taxon>Arsenicibacter</taxon>
    </lineage>
</organism>
<dbReference type="Pfam" id="PF02894">
    <property type="entry name" value="GFO_IDH_MocA_C"/>
    <property type="match status" value="1"/>
</dbReference>
<dbReference type="RefSeq" id="WP_071505478.1">
    <property type="nucleotide sequence ID" value="NZ_MORL01000017.1"/>
</dbReference>
<dbReference type="PANTHER" id="PTHR43708:SF5">
    <property type="entry name" value="CONSERVED EXPRESSED OXIDOREDUCTASE (EUROFUNG)-RELATED"/>
    <property type="match status" value="1"/>
</dbReference>
<dbReference type="EMBL" id="MORL01000017">
    <property type="protein sequence ID" value="OIN56947.1"/>
    <property type="molecule type" value="Genomic_DNA"/>
</dbReference>
<dbReference type="InterPro" id="IPR000683">
    <property type="entry name" value="Gfo/Idh/MocA-like_OxRdtase_N"/>
</dbReference>
<comment type="caution">
    <text evidence="5">The sequence shown here is derived from an EMBL/GenBank/DDBJ whole genome shotgun (WGS) entry which is preliminary data.</text>
</comment>
<keyword evidence="2" id="KW-0560">Oxidoreductase</keyword>
<dbReference type="InterPro" id="IPR004104">
    <property type="entry name" value="Gfo/Idh/MocA-like_OxRdtase_C"/>
</dbReference>
<protein>
    <submittedName>
        <fullName evidence="5">Oxidoreductase</fullName>
    </submittedName>
</protein>
<dbReference type="PANTHER" id="PTHR43708">
    <property type="entry name" value="CONSERVED EXPRESSED OXIDOREDUCTASE (EUROFUNG)"/>
    <property type="match status" value="1"/>
</dbReference>
<feature type="domain" description="Gfo/Idh/MocA-like oxidoreductase N-terminal" evidence="3">
    <location>
        <begin position="5"/>
        <end position="118"/>
    </location>
</feature>
<dbReference type="InterPro" id="IPR051317">
    <property type="entry name" value="Gfo/Idh/MocA_oxidoreduct"/>
</dbReference>
<accession>A0A1S2VDV3</accession>
<sequence length="344" mass="38535">MPSPITVGLIGFGLSGRYFHAPFLHTNPNFTLTKVVERHRNDAQLFDPSIVTVRSHEALYSDPDIDLVIVGSPNDTHFSYAKAALEAGKHVLIEKPFTNTSAQARELLDLAQAKGLVAIPYQNRRYDADFLTIRQVLASGKLGEINEYEGHFDRYRPVVLDSWKEHEPDGGGNLYNLGPHLLDQAIVLFGLPEAVSGDIRMIRQGSTNDDYFEIRLFYPDKRVIVKSNMMAPENHLRYIIHGSAGSFVKSGLDIQEETQRKDILPDTPDWGHEPASQYGTLTTEAGRETIESVAGNYHTFYNNLAAAIRGEQPAEVRPEQIYAVIRIMELARQSSQEGRVLAFD</sequence>
<dbReference type="GO" id="GO:0000166">
    <property type="term" value="F:nucleotide binding"/>
    <property type="evidence" value="ECO:0007669"/>
    <property type="project" value="InterPro"/>
</dbReference>
<reference evidence="5 6" key="1">
    <citation type="submission" date="2016-10" db="EMBL/GenBank/DDBJ databases">
        <title>Arsenicibacter rosenii gen. nov., sp. nov., an efficient arsenic-methylating bacterium isolated from an arsenic-contaminated paddy soil.</title>
        <authorList>
            <person name="Huang K."/>
        </authorList>
    </citation>
    <scope>NUCLEOTIDE SEQUENCE [LARGE SCALE GENOMIC DNA]</scope>
    <source>
        <strain evidence="5 6">SM-1</strain>
    </source>
</reference>
<gene>
    <name evidence="5" type="ORF">BLX24_22555</name>
</gene>
<comment type="similarity">
    <text evidence="1">Belongs to the Gfo/Idh/MocA family.</text>
</comment>
<feature type="domain" description="Gfo/Idh/MocA-like oxidoreductase C-terminal" evidence="4">
    <location>
        <begin position="135"/>
        <end position="341"/>
    </location>
</feature>